<dbReference type="InParanoid" id="K1WSF5"/>
<keyword evidence="3" id="KW-1185">Reference proteome</keyword>
<feature type="compositionally biased region" description="Basic residues" evidence="1">
    <location>
        <begin position="347"/>
        <end position="357"/>
    </location>
</feature>
<feature type="compositionally biased region" description="Basic residues" evidence="1">
    <location>
        <begin position="292"/>
        <end position="303"/>
    </location>
</feature>
<evidence type="ECO:0000256" key="1">
    <source>
        <dbReference type="SAM" id="MobiDB-lite"/>
    </source>
</evidence>
<evidence type="ECO:0000313" key="2">
    <source>
        <dbReference type="EMBL" id="EKD15991.1"/>
    </source>
</evidence>
<dbReference type="Proteomes" id="UP000006753">
    <property type="component" value="Unassembled WGS sequence"/>
</dbReference>
<proteinExistence type="predicted"/>
<dbReference type="EMBL" id="JH921440">
    <property type="protein sequence ID" value="EKD15991.1"/>
    <property type="molecule type" value="Genomic_DNA"/>
</dbReference>
<organism evidence="2 3">
    <name type="scientific">Marssonina brunnea f. sp. multigermtubi (strain MB_m1)</name>
    <name type="common">Marssonina leaf spot fungus</name>
    <dbReference type="NCBI Taxonomy" id="1072389"/>
    <lineage>
        <taxon>Eukaryota</taxon>
        <taxon>Fungi</taxon>
        <taxon>Dikarya</taxon>
        <taxon>Ascomycota</taxon>
        <taxon>Pezizomycotina</taxon>
        <taxon>Leotiomycetes</taxon>
        <taxon>Helotiales</taxon>
        <taxon>Drepanopezizaceae</taxon>
        <taxon>Drepanopeziza</taxon>
    </lineage>
</organism>
<protein>
    <submittedName>
        <fullName evidence="2">Uncharacterized protein</fullName>
    </submittedName>
</protein>
<name>K1WSF5_MARBU</name>
<feature type="compositionally biased region" description="Basic residues" evidence="1">
    <location>
        <begin position="314"/>
        <end position="327"/>
    </location>
</feature>
<evidence type="ECO:0000313" key="3">
    <source>
        <dbReference type="Proteomes" id="UP000006753"/>
    </source>
</evidence>
<accession>K1WSF5</accession>
<feature type="region of interest" description="Disordered" evidence="1">
    <location>
        <begin position="285"/>
        <end position="357"/>
    </location>
</feature>
<reference evidence="2 3" key="1">
    <citation type="journal article" date="2012" name="BMC Genomics">
        <title>Sequencing the genome of Marssonina brunnea reveals fungus-poplar co-evolution.</title>
        <authorList>
            <person name="Zhu S."/>
            <person name="Cao Y.-Z."/>
            <person name="Jiang C."/>
            <person name="Tan B.-Y."/>
            <person name="Wang Z."/>
            <person name="Feng S."/>
            <person name="Zhang L."/>
            <person name="Su X.-H."/>
            <person name="Brejova B."/>
            <person name="Vinar T."/>
            <person name="Xu M."/>
            <person name="Wang M.-X."/>
            <person name="Zhang S.-G."/>
            <person name="Huang M.-R."/>
            <person name="Wu R."/>
            <person name="Zhou Y."/>
        </authorList>
    </citation>
    <scope>NUCLEOTIDE SEQUENCE [LARGE SCALE GENOMIC DNA]</scope>
    <source>
        <strain evidence="2 3">MB_m1</strain>
    </source>
</reference>
<feature type="compositionally biased region" description="Acidic residues" evidence="1">
    <location>
        <begin position="333"/>
        <end position="343"/>
    </location>
</feature>
<dbReference type="KEGG" id="mbe:MBM_06002"/>
<gene>
    <name evidence="2" type="ORF">MBM_06002</name>
</gene>
<dbReference type="AlphaFoldDB" id="K1WSF5"/>
<feature type="compositionally biased region" description="Basic and acidic residues" evidence="1">
    <location>
        <begin position="304"/>
        <end position="313"/>
    </location>
</feature>
<sequence length="357" mass="39079">MGPTQQKPREQKDAGAGAGAVQVMRVVQQESDFIFGTPGGSQWNGTKARASERLSRLFWLHSEGRQASAASSRTEGEPGQQLISVQDIVVRSGVESLYAQSNSRWIRPISSQAVPTNTRDRSLIVSHSVNQSISQSCHHQATSELTTQGYGIQSAKDLSHLRIVGLQALVQLESSSPRLSLSVISRLACSFNNSILQIELGGGESIAHIDCPFAFLSLPSPQAVASHSAPTVTIGLPSTITTSSSSSVTVTAAPRCITQGLGGIDPEARDLPGAQLTRPIYCRSLARSSERGRKKQGSQVARKKKEDKEEETRKTRRKKKKKKKQGRKNKEDKEEEEEEEEEEGQGRKKKKRRKEEV</sequence>
<dbReference type="HOGENOM" id="CLU_776288_0_0_1"/>